<accession>A0AAU2V7H4</accession>
<dbReference type="Pfam" id="PF04149">
    <property type="entry name" value="DUF397"/>
    <property type="match status" value="1"/>
</dbReference>
<dbReference type="AlphaFoldDB" id="A0AAU2V7H4"/>
<reference evidence="2" key="1">
    <citation type="submission" date="2022-10" db="EMBL/GenBank/DDBJ databases">
        <title>The complete genomes of actinobacterial strains from the NBC collection.</title>
        <authorList>
            <person name="Joergensen T.S."/>
            <person name="Alvarez Arevalo M."/>
            <person name="Sterndorff E.B."/>
            <person name="Faurdal D."/>
            <person name="Vuksanovic O."/>
            <person name="Mourched A.-S."/>
            <person name="Charusanti P."/>
            <person name="Shaw S."/>
            <person name="Blin K."/>
            <person name="Weber T."/>
        </authorList>
    </citation>
    <scope>NUCLEOTIDE SEQUENCE</scope>
    <source>
        <strain evidence="2">NBC_00003</strain>
    </source>
</reference>
<gene>
    <name evidence="2" type="ORF">OG549_23515</name>
</gene>
<protein>
    <submittedName>
        <fullName evidence="2">DUF397 domain-containing protein</fullName>
    </submittedName>
</protein>
<evidence type="ECO:0000259" key="1">
    <source>
        <dbReference type="Pfam" id="PF04149"/>
    </source>
</evidence>
<organism evidence="2">
    <name type="scientific">Streptomyces sp. NBC_00003</name>
    <dbReference type="NCBI Taxonomy" id="2903608"/>
    <lineage>
        <taxon>Bacteria</taxon>
        <taxon>Bacillati</taxon>
        <taxon>Actinomycetota</taxon>
        <taxon>Actinomycetes</taxon>
        <taxon>Kitasatosporales</taxon>
        <taxon>Streptomycetaceae</taxon>
        <taxon>Streptomyces</taxon>
    </lineage>
</organism>
<sequence>MIRESAATDEGIELAWFKSSYSSSNDGEDCVEVAASWFKSSYSSSSNGEDCIEVSLTPRTIHVRDSKNIEGPRLGVAPHAWAAFVSYASER</sequence>
<dbReference type="EMBL" id="CP108318">
    <property type="protein sequence ID" value="WTW63378.1"/>
    <property type="molecule type" value="Genomic_DNA"/>
</dbReference>
<dbReference type="InterPro" id="IPR007278">
    <property type="entry name" value="DUF397"/>
</dbReference>
<proteinExistence type="predicted"/>
<feature type="domain" description="DUF397" evidence="1">
    <location>
        <begin position="35"/>
        <end position="87"/>
    </location>
</feature>
<name>A0AAU2V7H4_9ACTN</name>
<evidence type="ECO:0000313" key="2">
    <source>
        <dbReference type="EMBL" id="WTW63378.1"/>
    </source>
</evidence>